<dbReference type="GO" id="GO:0097352">
    <property type="term" value="P:autophagosome maturation"/>
    <property type="evidence" value="ECO:0007669"/>
    <property type="project" value="TreeGrafter"/>
</dbReference>
<evidence type="ECO:0000313" key="6">
    <source>
        <dbReference type="Proteomes" id="UP000007800"/>
    </source>
</evidence>
<dbReference type="GO" id="GO:0034045">
    <property type="term" value="C:phagophore assembly site membrane"/>
    <property type="evidence" value="ECO:0007669"/>
    <property type="project" value="TreeGrafter"/>
</dbReference>
<keyword evidence="1 4" id="KW-1017">Isopeptide bond</keyword>
<reference evidence="5 6" key="1">
    <citation type="submission" date="2008-07" db="EMBL/GenBank/DDBJ databases">
        <authorList>
            <person name="El-Sayed N."/>
            <person name="Caler E."/>
            <person name="Inman J."/>
            <person name="Amedeo P."/>
            <person name="Hass B."/>
            <person name="Wortman J."/>
        </authorList>
    </citation>
    <scope>NUCLEOTIDE SEQUENCE [LARGE SCALE GENOMIC DNA]</scope>
    <source>
        <strain evidence="6">ATCC 50983 / TXsc</strain>
    </source>
</reference>
<gene>
    <name evidence="5" type="ORF">Pmar_PMAR012024</name>
</gene>
<dbReference type="OMA" id="AHDESDY"/>
<dbReference type="InterPro" id="IPR007242">
    <property type="entry name" value="Atg12"/>
</dbReference>
<comment type="subunit">
    <text evidence="4">Forms a conjugate with ATG5.</text>
</comment>
<comment type="similarity">
    <text evidence="4">Belongs to the ATG12 family.</text>
</comment>
<dbReference type="GO" id="GO:0000045">
    <property type="term" value="P:autophagosome assembly"/>
    <property type="evidence" value="ECO:0007669"/>
    <property type="project" value="InterPro"/>
</dbReference>
<evidence type="ECO:0000256" key="4">
    <source>
        <dbReference type="RuleBase" id="RU361201"/>
    </source>
</evidence>
<dbReference type="PANTHER" id="PTHR13385">
    <property type="entry name" value="AUTOPHAGY PROTEIN 12"/>
    <property type="match status" value="1"/>
</dbReference>
<keyword evidence="3 4" id="KW-0072">Autophagy</keyword>
<dbReference type="GO" id="GO:0000422">
    <property type="term" value="P:autophagy of mitochondrion"/>
    <property type="evidence" value="ECO:0007669"/>
    <property type="project" value="TreeGrafter"/>
</dbReference>
<dbReference type="SUPFAM" id="SSF54236">
    <property type="entry name" value="Ubiquitin-like"/>
    <property type="match status" value="1"/>
</dbReference>
<dbReference type="Proteomes" id="UP000007800">
    <property type="component" value="Unassembled WGS sequence"/>
</dbReference>
<dbReference type="InParanoid" id="C5LW79"/>
<evidence type="ECO:0000256" key="2">
    <source>
        <dbReference type="ARBA" id="ARBA00022786"/>
    </source>
</evidence>
<dbReference type="GeneID" id="9044167"/>
<evidence type="ECO:0000256" key="1">
    <source>
        <dbReference type="ARBA" id="ARBA00022499"/>
    </source>
</evidence>
<name>C5LW79_PERM5</name>
<dbReference type="CDD" id="cd01612">
    <property type="entry name" value="Ubl_ATG12"/>
    <property type="match status" value="1"/>
</dbReference>
<organism evidence="6">
    <name type="scientific">Perkinsus marinus (strain ATCC 50983 / TXsc)</name>
    <dbReference type="NCBI Taxonomy" id="423536"/>
    <lineage>
        <taxon>Eukaryota</taxon>
        <taxon>Sar</taxon>
        <taxon>Alveolata</taxon>
        <taxon>Perkinsozoa</taxon>
        <taxon>Perkinsea</taxon>
        <taxon>Perkinsida</taxon>
        <taxon>Perkinsidae</taxon>
        <taxon>Perkinsus</taxon>
    </lineage>
</organism>
<keyword evidence="2 4" id="KW-0833">Ubl conjugation pathway</keyword>
<protein>
    <recommendedName>
        <fullName evidence="4">Ubiquitin-like protein ATG12</fullName>
    </recommendedName>
</protein>
<evidence type="ECO:0000313" key="5">
    <source>
        <dbReference type="EMBL" id="EEQ99016.1"/>
    </source>
</evidence>
<dbReference type="GO" id="GO:0019776">
    <property type="term" value="F:Atg8-family ligase activity"/>
    <property type="evidence" value="ECO:0007669"/>
    <property type="project" value="TreeGrafter"/>
</dbReference>
<dbReference type="RefSeq" id="XP_002766299.1">
    <property type="nucleotide sequence ID" value="XM_002766253.1"/>
</dbReference>
<dbReference type="PANTHER" id="PTHR13385:SF0">
    <property type="entry name" value="UBIQUITIN-LIKE PROTEIN ATG12"/>
    <property type="match status" value="1"/>
</dbReference>
<accession>C5LW79</accession>
<dbReference type="Pfam" id="PF04110">
    <property type="entry name" value="APG12"/>
    <property type="match status" value="1"/>
</dbReference>
<dbReference type="EMBL" id="GG686094">
    <property type="protein sequence ID" value="EEQ99016.1"/>
    <property type="molecule type" value="Genomic_DNA"/>
</dbReference>
<dbReference type="Gene3D" id="3.10.20.90">
    <property type="entry name" value="Phosphatidylinositol 3-kinase Catalytic Subunit, Chain A, domain 1"/>
    <property type="match status" value="1"/>
</dbReference>
<dbReference type="InterPro" id="IPR029071">
    <property type="entry name" value="Ubiquitin-like_domsf"/>
</dbReference>
<proteinExistence type="inferred from homology"/>
<keyword evidence="6" id="KW-1185">Reference proteome</keyword>
<dbReference type="GO" id="GO:0034274">
    <property type="term" value="C:Atg12-Atg5-Atg16 complex"/>
    <property type="evidence" value="ECO:0007669"/>
    <property type="project" value="TreeGrafter"/>
</dbReference>
<dbReference type="GO" id="GO:0034727">
    <property type="term" value="P:piecemeal microautophagy of the nucleus"/>
    <property type="evidence" value="ECO:0007669"/>
    <property type="project" value="TreeGrafter"/>
</dbReference>
<evidence type="ECO:0000256" key="3">
    <source>
        <dbReference type="ARBA" id="ARBA00023006"/>
    </source>
</evidence>
<dbReference type="GO" id="GO:0000421">
    <property type="term" value="C:autophagosome membrane"/>
    <property type="evidence" value="ECO:0007669"/>
    <property type="project" value="TreeGrafter"/>
</dbReference>
<dbReference type="OrthoDB" id="10003551at2759"/>
<dbReference type="AlphaFoldDB" id="C5LW79"/>
<dbReference type="GO" id="GO:0061723">
    <property type="term" value="P:glycophagy"/>
    <property type="evidence" value="ECO:0007669"/>
    <property type="project" value="TreeGrafter"/>
</dbReference>
<sequence>MSNDTDTQSIEVAVPFEKLRDFRVTVQLYPIGNAPPLKQCKFAMAGSTPVRVLIKFLEGAVMHSGTHTGTQEPDVYVYINNFFCPMDDQIMADLCREFGKVERDDEQRIKGGSLKLHYSVGPAYA</sequence>